<dbReference type="KEGG" id="mgo:AFA91_12405"/>
<dbReference type="PANTHER" id="PTHR30346:SF0">
    <property type="entry name" value="HCA OPERON TRANSCRIPTIONAL ACTIVATOR HCAR"/>
    <property type="match status" value="1"/>
</dbReference>
<evidence type="ECO:0000259" key="8">
    <source>
        <dbReference type="PROSITE" id="PS50931"/>
    </source>
</evidence>
<evidence type="ECO:0000256" key="2">
    <source>
        <dbReference type="ARBA" id="ARBA00023015"/>
    </source>
</evidence>
<dbReference type="FunFam" id="1.10.10.10:FF:000001">
    <property type="entry name" value="LysR family transcriptional regulator"/>
    <property type="match status" value="1"/>
</dbReference>
<comment type="similarity">
    <text evidence="1">Belongs to the LysR transcriptional regulatory family.</text>
</comment>
<feature type="domain" description="HTH lysR-type" evidence="8">
    <location>
        <begin position="1"/>
        <end position="56"/>
    </location>
</feature>
<dbReference type="OrthoDB" id="3176554at2"/>
<dbReference type="PROSITE" id="PS50931">
    <property type="entry name" value="HTH_LYSR"/>
    <property type="match status" value="1"/>
</dbReference>
<dbReference type="SUPFAM" id="SSF53850">
    <property type="entry name" value="Periplasmic binding protein-like II"/>
    <property type="match status" value="1"/>
</dbReference>
<dbReference type="Gene3D" id="1.10.10.10">
    <property type="entry name" value="Winged helix-like DNA-binding domain superfamily/Winged helix DNA-binding domain"/>
    <property type="match status" value="1"/>
</dbReference>
<dbReference type="GO" id="GO:0032993">
    <property type="term" value="C:protein-DNA complex"/>
    <property type="evidence" value="ECO:0007669"/>
    <property type="project" value="TreeGrafter"/>
</dbReference>
<evidence type="ECO:0000256" key="6">
    <source>
        <dbReference type="ARBA" id="ARBA00040885"/>
    </source>
</evidence>
<dbReference type="STRING" id="134601.AFA91_12405"/>
<dbReference type="GO" id="GO:0003700">
    <property type="term" value="F:DNA-binding transcription factor activity"/>
    <property type="evidence" value="ECO:0007669"/>
    <property type="project" value="InterPro"/>
</dbReference>
<dbReference type="InterPro" id="IPR036388">
    <property type="entry name" value="WH-like_DNA-bd_sf"/>
</dbReference>
<evidence type="ECO:0000256" key="1">
    <source>
        <dbReference type="ARBA" id="ARBA00009437"/>
    </source>
</evidence>
<dbReference type="InterPro" id="IPR000847">
    <property type="entry name" value="LysR_HTH_N"/>
</dbReference>
<evidence type="ECO:0000256" key="3">
    <source>
        <dbReference type="ARBA" id="ARBA00023125"/>
    </source>
</evidence>
<dbReference type="SUPFAM" id="SSF46785">
    <property type="entry name" value="Winged helix' DNA-binding domain"/>
    <property type="match status" value="1"/>
</dbReference>
<sequence length="289" mass="31549">MRHLRCFVVLAEELHFGRAAQRLHVAQPALSQLIQRVERELGAQLFLRTRRTVSLTEAGQTLLPEARRILRDADRVTQAVRAVHRGETGSVTIGFVGSAADDVLPRLVAAHRRHHPGVSIRLEEGTTAQQLDWLRDQRITIGLGRTPIDDPAVSTVVLARESLVLAVPDSHALSGAESAELAGLADEPFIMFPRHLGPGLYDVIHSACAAAGFTPSVAYETVRMQTIVGLVSGGLGVALVPESVRNLGRRGVRYVNLADAPPAIELSMMWRNDCESPHLQPLRKTARHL</sequence>
<evidence type="ECO:0000256" key="4">
    <source>
        <dbReference type="ARBA" id="ARBA00023159"/>
    </source>
</evidence>
<dbReference type="RefSeq" id="WP_049748719.1">
    <property type="nucleotide sequence ID" value="NZ_CP012150.1"/>
</dbReference>
<protein>
    <recommendedName>
        <fullName evidence="6">Probable hydrogen peroxide-inducible genes activator</fullName>
    </recommendedName>
</protein>
<dbReference type="InterPro" id="IPR005119">
    <property type="entry name" value="LysR_subst-bd"/>
</dbReference>
<dbReference type="PATRIC" id="fig|134601.6.peg.2576"/>
<dbReference type="PANTHER" id="PTHR30346">
    <property type="entry name" value="TRANSCRIPTIONAL DUAL REGULATOR HCAR-RELATED"/>
    <property type="match status" value="1"/>
</dbReference>
<keyword evidence="4" id="KW-0010">Activator</keyword>
<evidence type="ECO:0000313" key="9">
    <source>
        <dbReference type="EMBL" id="AKS36293.1"/>
    </source>
</evidence>
<comment type="function">
    <text evidence="7">Required for the induction the katG gene for catalase. Involved in the response to hydrogen peroxide.</text>
</comment>
<dbReference type="GO" id="GO:0003677">
    <property type="term" value="F:DNA binding"/>
    <property type="evidence" value="ECO:0007669"/>
    <property type="project" value="UniProtKB-KW"/>
</dbReference>
<keyword evidence="2" id="KW-0805">Transcription regulation</keyword>
<dbReference type="InterPro" id="IPR036390">
    <property type="entry name" value="WH_DNA-bd_sf"/>
</dbReference>
<keyword evidence="5" id="KW-0804">Transcription</keyword>
<reference evidence="9 10" key="1">
    <citation type="submission" date="2015-07" db="EMBL/GenBank/DDBJ databases">
        <title>Complete genome sequence of Mycobacterium goodii X7B, a facultative thermophilic biodesulfurizing bacterium.</title>
        <authorList>
            <person name="Yu B."/>
            <person name="Li F."/>
            <person name="Xu P."/>
        </authorList>
    </citation>
    <scope>NUCLEOTIDE SEQUENCE [LARGE SCALE GENOMIC DNA]</scope>
    <source>
        <strain evidence="9 10">X7B</strain>
    </source>
</reference>
<organism evidence="9 10">
    <name type="scientific">Mycolicibacterium goodii</name>
    <name type="common">Mycobacterium goodii</name>
    <dbReference type="NCBI Taxonomy" id="134601"/>
    <lineage>
        <taxon>Bacteria</taxon>
        <taxon>Bacillati</taxon>
        <taxon>Actinomycetota</taxon>
        <taxon>Actinomycetes</taxon>
        <taxon>Mycobacteriales</taxon>
        <taxon>Mycobacteriaceae</taxon>
        <taxon>Mycolicibacterium</taxon>
    </lineage>
</organism>
<dbReference type="AlphaFoldDB" id="A0A0K0XFW5"/>
<accession>A0A0K0XFW5</accession>
<evidence type="ECO:0000256" key="7">
    <source>
        <dbReference type="ARBA" id="ARBA00056658"/>
    </source>
</evidence>
<dbReference type="Pfam" id="PF03466">
    <property type="entry name" value="LysR_substrate"/>
    <property type="match status" value="1"/>
</dbReference>
<proteinExistence type="inferred from homology"/>
<dbReference type="PRINTS" id="PR00039">
    <property type="entry name" value="HTHLYSR"/>
</dbReference>
<dbReference type="Pfam" id="PF00126">
    <property type="entry name" value="HTH_1"/>
    <property type="match status" value="1"/>
</dbReference>
<evidence type="ECO:0000256" key="5">
    <source>
        <dbReference type="ARBA" id="ARBA00023163"/>
    </source>
</evidence>
<gene>
    <name evidence="9" type="ORF">AFA91_12405</name>
</gene>
<dbReference type="Proteomes" id="UP000062255">
    <property type="component" value="Chromosome"/>
</dbReference>
<keyword evidence="3" id="KW-0238">DNA-binding</keyword>
<evidence type="ECO:0000313" key="10">
    <source>
        <dbReference type="Proteomes" id="UP000062255"/>
    </source>
</evidence>
<dbReference type="CDD" id="cd08414">
    <property type="entry name" value="PBP2_LTTR_aromatics_like"/>
    <property type="match status" value="1"/>
</dbReference>
<dbReference type="EMBL" id="CP012150">
    <property type="protein sequence ID" value="AKS36293.1"/>
    <property type="molecule type" value="Genomic_DNA"/>
</dbReference>
<name>A0A0K0XFW5_MYCGD</name>
<dbReference type="Gene3D" id="3.40.190.10">
    <property type="entry name" value="Periplasmic binding protein-like II"/>
    <property type="match status" value="2"/>
</dbReference>